<evidence type="ECO:0008006" key="3">
    <source>
        <dbReference type="Google" id="ProtNLM"/>
    </source>
</evidence>
<dbReference type="AlphaFoldDB" id="A0A424YGL4"/>
<sequence>MARKNFYVKETDLELFEKAEKLAGEESLSATIVEAVRQFVARKEAESQGMEEHTLEVGRWSDHDEDTHKVKFIGRLLASGRRYTGQTSDRKDRGQNWEIYQTVKGKFIIWLEEWSAWQGSENKADYAVLDELPGLDETPLGEKIPGNVLEEAGEVLGREVVKWID</sequence>
<proteinExistence type="predicted"/>
<name>A0A424YGL4_9FIRM</name>
<evidence type="ECO:0000313" key="2">
    <source>
        <dbReference type="Proteomes" id="UP000285138"/>
    </source>
</evidence>
<reference evidence="1 2" key="1">
    <citation type="submission" date="2018-08" db="EMBL/GenBank/DDBJ databases">
        <title>The metabolism and importance of syntrophic acetate oxidation coupled to methane or sulfide production in haloalkaline environments.</title>
        <authorList>
            <person name="Timmers P.H.A."/>
            <person name="Vavourakis C.D."/>
            <person name="Sorokin D.Y."/>
            <person name="Sinninghe Damste J.S."/>
            <person name="Muyzer G."/>
            <person name="Stams A.J.M."/>
            <person name="Plugge C.M."/>
        </authorList>
    </citation>
    <scope>NUCLEOTIDE SEQUENCE [LARGE SCALE GENOMIC DNA]</scope>
    <source>
        <strain evidence="1">MSAO_Bac1</strain>
    </source>
</reference>
<dbReference type="EMBL" id="QZAA01000086">
    <property type="protein sequence ID" value="RQD77096.1"/>
    <property type="molecule type" value="Genomic_DNA"/>
</dbReference>
<protein>
    <recommendedName>
        <fullName evidence="3">EXLDI protein</fullName>
    </recommendedName>
</protein>
<comment type="caution">
    <text evidence="1">The sequence shown here is derived from an EMBL/GenBank/DDBJ whole genome shotgun (WGS) entry which is preliminary data.</text>
</comment>
<evidence type="ECO:0000313" key="1">
    <source>
        <dbReference type="EMBL" id="RQD77096.1"/>
    </source>
</evidence>
<accession>A0A424YGL4</accession>
<gene>
    <name evidence="1" type="ORF">D5R97_03130</name>
</gene>
<organism evidence="1 2">
    <name type="scientific">Candidatus Syntrophonatronum acetioxidans</name>
    <dbReference type="NCBI Taxonomy" id="1795816"/>
    <lineage>
        <taxon>Bacteria</taxon>
        <taxon>Bacillati</taxon>
        <taxon>Bacillota</taxon>
        <taxon>Clostridia</taxon>
        <taxon>Eubacteriales</taxon>
        <taxon>Syntrophomonadaceae</taxon>
        <taxon>Candidatus Syntrophonatronum</taxon>
    </lineage>
</organism>
<dbReference type="Proteomes" id="UP000285138">
    <property type="component" value="Unassembled WGS sequence"/>
</dbReference>